<comment type="caution">
    <text evidence="1">The sequence shown here is derived from an EMBL/GenBank/DDBJ whole genome shotgun (WGS) entry which is preliminary data.</text>
</comment>
<dbReference type="InterPro" id="IPR046120">
    <property type="entry name" value="DUF6117"/>
</dbReference>
<name>A0ABW3NY26_9SPHN</name>
<proteinExistence type="predicted"/>
<sequence>MMAIPDHHRANFQTLLDAAMDGNLALMECVDAVSGEPRYVVCAVGRSRKEYLFTPLGHLHDGDPFAAYVPPAP</sequence>
<evidence type="ECO:0000313" key="2">
    <source>
        <dbReference type="Proteomes" id="UP001597203"/>
    </source>
</evidence>
<evidence type="ECO:0000313" key="1">
    <source>
        <dbReference type="EMBL" id="MFD1104090.1"/>
    </source>
</evidence>
<protein>
    <submittedName>
        <fullName evidence="1">DUF6117 family protein</fullName>
    </submittedName>
</protein>
<keyword evidence="2" id="KW-1185">Reference proteome</keyword>
<organism evidence="1 2">
    <name type="scientific">Sphingobium olei</name>
    <dbReference type="NCBI Taxonomy" id="420955"/>
    <lineage>
        <taxon>Bacteria</taxon>
        <taxon>Pseudomonadati</taxon>
        <taxon>Pseudomonadota</taxon>
        <taxon>Alphaproteobacteria</taxon>
        <taxon>Sphingomonadales</taxon>
        <taxon>Sphingomonadaceae</taxon>
        <taxon>Sphingobium</taxon>
    </lineage>
</organism>
<accession>A0ABW3NY26</accession>
<dbReference type="Pfam" id="PF19612">
    <property type="entry name" value="DUF6117"/>
    <property type="match status" value="1"/>
</dbReference>
<reference evidence="2" key="1">
    <citation type="journal article" date="2019" name="Int. J. Syst. Evol. Microbiol.">
        <title>The Global Catalogue of Microorganisms (GCM) 10K type strain sequencing project: providing services to taxonomists for standard genome sequencing and annotation.</title>
        <authorList>
            <consortium name="The Broad Institute Genomics Platform"/>
            <consortium name="The Broad Institute Genome Sequencing Center for Infectious Disease"/>
            <person name="Wu L."/>
            <person name="Ma J."/>
        </authorList>
    </citation>
    <scope>NUCLEOTIDE SEQUENCE [LARGE SCALE GENOMIC DNA]</scope>
    <source>
        <strain evidence="2">CCUG 54329</strain>
    </source>
</reference>
<dbReference type="EMBL" id="JBHTLS010000060">
    <property type="protein sequence ID" value="MFD1104090.1"/>
    <property type="molecule type" value="Genomic_DNA"/>
</dbReference>
<dbReference type="Proteomes" id="UP001597203">
    <property type="component" value="Unassembled WGS sequence"/>
</dbReference>
<gene>
    <name evidence="1" type="ORF">ACFQ24_04165</name>
</gene>